<gene>
    <name evidence="1" type="ORF">DSMT0015</name>
</gene>
<evidence type="ECO:0000313" key="1">
    <source>
        <dbReference type="EMBL" id="CAK51096.1"/>
    </source>
</evidence>
<protein>
    <submittedName>
        <fullName evidence="1">Uncharacterized protein</fullName>
    </submittedName>
</protein>
<name>Q0JWR2_STRAM</name>
<dbReference type="AlphaFoldDB" id="Q0JWR2"/>
<organism evidence="1">
    <name type="scientific">Streptomyces ambofaciens</name>
    <dbReference type="NCBI Taxonomy" id="1889"/>
    <lineage>
        <taxon>Bacteria</taxon>
        <taxon>Bacillati</taxon>
        <taxon>Actinomycetota</taxon>
        <taxon>Actinomycetes</taxon>
        <taxon>Kitasatosporales</taxon>
        <taxon>Streptomycetaceae</taxon>
        <taxon>Streptomyces</taxon>
    </lineage>
</organism>
<reference evidence="1" key="1">
    <citation type="journal article" date="2006" name="J. Bacteriol.">
        <title>Intraspecific variability of the terminal inverted repeats of the linear chromosome of Streptomyces ambofaciens.</title>
        <authorList>
            <person name="Choulet F."/>
            <person name="Gallois A."/>
            <person name="Aigle B."/>
            <person name="Mangenot S."/>
            <person name="Gerbaud C."/>
            <person name="Truong C."/>
            <person name="Francou F.X."/>
            <person name="Borges F."/>
            <person name="Fourrier C."/>
            <person name="Guerineau M."/>
            <person name="Decaris B."/>
            <person name="Barbe V."/>
            <person name="Pernodet J.L."/>
            <person name="Leblond P."/>
        </authorList>
    </citation>
    <scope>NUCLEOTIDE SEQUENCE</scope>
    <source>
        <strain evidence="1">DSM40697</strain>
    </source>
</reference>
<accession>Q0JWR2</accession>
<sequence>MRAAGPQIGRFNAALHDLLGDDGFNGTSAALHRLAHWNP</sequence>
<dbReference type="EMBL" id="AM279694">
    <property type="protein sequence ID" value="CAK50858.1"/>
    <property type="molecule type" value="Genomic_DNA"/>
</dbReference>
<dbReference type="EMBL" id="AM279695">
    <property type="protein sequence ID" value="CAK51096.1"/>
    <property type="molecule type" value="Genomic_DNA"/>
</dbReference>
<proteinExistence type="predicted"/>